<evidence type="ECO:0000313" key="2">
    <source>
        <dbReference type="Proteomes" id="UP000183945"/>
    </source>
</evidence>
<name>A0A1M5CUT5_SALEC</name>
<accession>A0A1M5CUT5</accession>
<proteinExistence type="predicted"/>
<evidence type="ECO:0000313" key="1">
    <source>
        <dbReference type="EMBL" id="SHF58479.1"/>
    </source>
</evidence>
<reference evidence="2" key="1">
    <citation type="submission" date="2016-11" db="EMBL/GenBank/DDBJ databases">
        <authorList>
            <person name="Varghese N."/>
            <person name="Submissions S."/>
        </authorList>
    </citation>
    <scope>NUCLEOTIDE SEQUENCE [LARGE SCALE GENOMIC DNA]</scope>
    <source>
        <strain evidence="2">DSM 24579</strain>
    </source>
</reference>
<dbReference type="AlphaFoldDB" id="A0A1M5CUT5"/>
<organism evidence="1 2">
    <name type="scientific">Salegentibacter echinorum</name>
    <dbReference type="NCBI Taxonomy" id="1073325"/>
    <lineage>
        <taxon>Bacteria</taxon>
        <taxon>Pseudomonadati</taxon>
        <taxon>Bacteroidota</taxon>
        <taxon>Flavobacteriia</taxon>
        <taxon>Flavobacteriales</taxon>
        <taxon>Flavobacteriaceae</taxon>
        <taxon>Salegentibacter</taxon>
    </lineage>
</organism>
<dbReference type="EMBL" id="FQVT01000001">
    <property type="protein sequence ID" value="SHF58479.1"/>
    <property type="molecule type" value="Genomic_DNA"/>
</dbReference>
<keyword evidence="2" id="KW-1185">Reference proteome</keyword>
<sequence length="46" mass="5528">MKTGSSNLELELMGIELELKKNRRFKEEEDVFLDQMDDDIILPEWE</sequence>
<dbReference type="Proteomes" id="UP000183945">
    <property type="component" value="Unassembled WGS sequence"/>
</dbReference>
<dbReference type="STRING" id="1073325.SAMN05444483_101679"/>
<protein>
    <submittedName>
        <fullName evidence="1">Uncharacterized protein</fullName>
    </submittedName>
</protein>
<gene>
    <name evidence="1" type="ORF">SAMN05444483_101679</name>
</gene>